<comment type="caution">
    <text evidence="1">The sequence shown here is derived from an EMBL/GenBank/DDBJ whole genome shotgun (WGS) entry which is preliminary data.</text>
</comment>
<gene>
    <name evidence="1" type="ORF">L210DRAFT_553792</name>
</gene>
<organism evidence="1 2">
    <name type="scientific">Boletus edulis BED1</name>
    <dbReference type="NCBI Taxonomy" id="1328754"/>
    <lineage>
        <taxon>Eukaryota</taxon>
        <taxon>Fungi</taxon>
        <taxon>Dikarya</taxon>
        <taxon>Basidiomycota</taxon>
        <taxon>Agaricomycotina</taxon>
        <taxon>Agaricomycetes</taxon>
        <taxon>Agaricomycetidae</taxon>
        <taxon>Boletales</taxon>
        <taxon>Boletineae</taxon>
        <taxon>Boletaceae</taxon>
        <taxon>Boletoideae</taxon>
        <taxon>Boletus</taxon>
    </lineage>
</organism>
<evidence type="ECO:0000313" key="1">
    <source>
        <dbReference type="EMBL" id="KAF8449297.1"/>
    </source>
</evidence>
<reference evidence="1" key="2">
    <citation type="journal article" date="2020" name="Nat. Commun.">
        <title>Large-scale genome sequencing of mycorrhizal fungi provides insights into the early evolution of symbiotic traits.</title>
        <authorList>
            <person name="Miyauchi S."/>
            <person name="Kiss E."/>
            <person name="Kuo A."/>
            <person name="Drula E."/>
            <person name="Kohler A."/>
            <person name="Sanchez-Garcia M."/>
            <person name="Morin E."/>
            <person name="Andreopoulos B."/>
            <person name="Barry K.W."/>
            <person name="Bonito G."/>
            <person name="Buee M."/>
            <person name="Carver A."/>
            <person name="Chen C."/>
            <person name="Cichocki N."/>
            <person name="Clum A."/>
            <person name="Culley D."/>
            <person name="Crous P.W."/>
            <person name="Fauchery L."/>
            <person name="Girlanda M."/>
            <person name="Hayes R.D."/>
            <person name="Keri Z."/>
            <person name="LaButti K."/>
            <person name="Lipzen A."/>
            <person name="Lombard V."/>
            <person name="Magnuson J."/>
            <person name="Maillard F."/>
            <person name="Murat C."/>
            <person name="Nolan M."/>
            <person name="Ohm R.A."/>
            <person name="Pangilinan J."/>
            <person name="Pereira M.F."/>
            <person name="Perotto S."/>
            <person name="Peter M."/>
            <person name="Pfister S."/>
            <person name="Riley R."/>
            <person name="Sitrit Y."/>
            <person name="Stielow J.B."/>
            <person name="Szollosi G."/>
            <person name="Zifcakova L."/>
            <person name="Stursova M."/>
            <person name="Spatafora J.W."/>
            <person name="Tedersoo L."/>
            <person name="Vaario L.M."/>
            <person name="Yamada A."/>
            <person name="Yan M."/>
            <person name="Wang P."/>
            <person name="Xu J."/>
            <person name="Bruns T."/>
            <person name="Baldrian P."/>
            <person name="Vilgalys R."/>
            <person name="Dunand C."/>
            <person name="Henrissat B."/>
            <person name="Grigoriev I.V."/>
            <person name="Hibbett D."/>
            <person name="Nagy L.G."/>
            <person name="Martin F.M."/>
        </authorList>
    </citation>
    <scope>NUCLEOTIDE SEQUENCE</scope>
    <source>
        <strain evidence="1">BED1</strain>
    </source>
</reference>
<sequence>MYFVACTLNASTNTATLNPSGSQLKVLDSDKHPTDEAWSTFSPGGDMDLTAIIATAMVSDVQSLFESTYCLPLFSMTMEIWEPISVFTAYVTSLLGMGVSVCNASEQYSSGPTLSDYAGTPSLLTRSEMEHVVSRIATEFMWMGKH</sequence>
<evidence type="ECO:0000313" key="2">
    <source>
        <dbReference type="Proteomes" id="UP001194468"/>
    </source>
</evidence>
<protein>
    <submittedName>
        <fullName evidence="1">Uncharacterized protein</fullName>
    </submittedName>
</protein>
<dbReference type="Proteomes" id="UP001194468">
    <property type="component" value="Unassembled WGS sequence"/>
</dbReference>
<name>A0AAD4C5E5_BOLED</name>
<dbReference type="AlphaFoldDB" id="A0AAD4C5E5"/>
<accession>A0AAD4C5E5</accession>
<proteinExistence type="predicted"/>
<reference evidence="1" key="1">
    <citation type="submission" date="2019-10" db="EMBL/GenBank/DDBJ databases">
        <authorList>
            <consortium name="DOE Joint Genome Institute"/>
            <person name="Kuo A."/>
            <person name="Miyauchi S."/>
            <person name="Kiss E."/>
            <person name="Drula E."/>
            <person name="Kohler A."/>
            <person name="Sanchez-Garcia M."/>
            <person name="Andreopoulos B."/>
            <person name="Barry K.W."/>
            <person name="Bonito G."/>
            <person name="Buee M."/>
            <person name="Carver A."/>
            <person name="Chen C."/>
            <person name="Cichocki N."/>
            <person name="Clum A."/>
            <person name="Culley D."/>
            <person name="Crous P.W."/>
            <person name="Fauchery L."/>
            <person name="Girlanda M."/>
            <person name="Hayes R."/>
            <person name="Keri Z."/>
            <person name="LaButti K."/>
            <person name="Lipzen A."/>
            <person name="Lombard V."/>
            <person name="Magnuson J."/>
            <person name="Maillard F."/>
            <person name="Morin E."/>
            <person name="Murat C."/>
            <person name="Nolan M."/>
            <person name="Ohm R."/>
            <person name="Pangilinan J."/>
            <person name="Pereira M."/>
            <person name="Perotto S."/>
            <person name="Peter M."/>
            <person name="Riley R."/>
            <person name="Sitrit Y."/>
            <person name="Stielow B."/>
            <person name="Szollosi G."/>
            <person name="Zifcakova L."/>
            <person name="Stursova M."/>
            <person name="Spatafora J.W."/>
            <person name="Tedersoo L."/>
            <person name="Vaario L.-M."/>
            <person name="Yamada A."/>
            <person name="Yan M."/>
            <person name="Wang P."/>
            <person name="Xu J."/>
            <person name="Bruns T."/>
            <person name="Baldrian P."/>
            <person name="Vilgalys R."/>
            <person name="Henrissat B."/>
            <person name="Grigoriev I.V."/>
            <person name="Hibbett D."/>
            <person name="Nagy L.G."/>
            <person name="Martin F.M."/>
        </authorList>
    </citation>
    <scope>NUCLEOTIDE SEQUENCE</scope>
    <source>
        <strain evidence="1">BED1</strain>
    </source>
</reference>
<dbReference type="EMBL" id="WHUW01000003">
    <property type="protein sequence ID" value="KAF8449297.1"/>
    <property type="molecule type" value="Genomic_DNA"/>
</dbReference>
<keyword evidence="2" id="KW-1185">Reference proteome</keyword>